<dbReference type="InterPro" id="IPR035965">
    <property type="entry name" value="PAS-like_dom_sf"/>
</dbReference>
<keyword evidence="13" id="KW-0067">ATP-binding</keyword>
<evidence type="ECO:0000256" key="11">
    <source>
        <dbReference type="ARBA" id="ARBA00022741"/>
    </source>
</evidence>
<evidence type="ECO:0000256" key="8">
    <source>
        <dbReference type="ARBA" id="ARBA00022643"/>
    </source>
</evidence>
<keyword evidence="10" id="KW-0677">Repeat</keyword>
<dbReference type="CDD" id="cd00130">
    <property type="entry name" value="PAS"/>
    <property type="match status" value="2"/>
</dbReference>
<feature type="domain" description="PAS" evidence="18">
    <location>
        <begin position="20"/>
        <end position="93"/>
    </location>
</feature>
<dbReference type="EC" id="2.7.13.3" evidence="2"/>
<keyword evidence="21" id="KW-1185">Reference proteome</keyword>
<dbReference type="InterPro" id="IPR013655">
    <property type="entry name" value="PAS_fold_3"/>
</dbReference>
<evidence type="ECO:0000259" key="19">
    <source>
        <dbReference type="PROSITE" id="PS50113"/>
    </source>
</evidence>
<keyword evidence="9" id="KW-0808">Transferase</keyword>
<keyword evidence="15" id="KW-0843">Virulence</keyword>
<evidence type="ECO:0000256" key="16">
    <source>
        <dbReference type="ARBA" id="ARBA00023170"/>
    </source>
</evidence>
<keyword evidence="4" id="KW-0600">Photoreceptor protein</keyword>
<evidence type="ECO:0000256" key="4">
    <source>
        <dbReference type="ARBA" id="ARBA00022543"/>
    </source>
</evidence>
<name>A0ABW0P6R8_9HYPH</name>
<dbReference type="PANTHER" id="PTHR41523">
    <property type="entry name" value="TWO-COMPONENT SYSTEM SENSOR PROTEIN"/>
    <property type="match status" value="1"/>
</dbReference>
<protein>
    <recommendedName>
        <fullName evidence="3">Blue-light-activated histidine kinase</fullName>
        <ecNumber evidence="2">2.7.13.3</ecNumber>
    </recommendedName>
</protein>
<dbReference type="InterPro" id="IPR000700">
    <property type="entry name" value="PAS-assoc_C"/>
</dbReference>
<evidence type="ECO:0000256" key="10">
    <source>
        <dbReference type="ARBA" id="ARBA00022737"/>
    </source>
</evidence>
<dbReference type="SMART" id="SM00091">
    <property type="entry name" value="PAS"/>
    <property type="match status" value="2"/>
</dbReference>
<evidence type="ECO:0000256" key="9">
    <source>
        <dbReference type="ARBA" id="ARBA00022679"/>
    </source>
</evidence>
<dbReference type="NCBIfam" id="TIGR00229">
    <property type="entry name" value="sensory_box"/>
    <property type="match status" value="2"/>
</dbReference>
<keyword evidence="6" id="KW-0716">Sensory transduction</keyword>
<sequence length="509" mass="57633">MTAQTEHSRIDAEIEKIGKSSDPFASAVRATRMPMLITDPNQPDNPIVFANNAFLRLTGYQREEVIGRNCRFLQGPETDPRDIARLRDAIGRRAQIELEIINHRKDGSRFHNRVLISPVFDEDGHLSYFFASQFDVTLERDRLVRLQQDHDKLEKEVERRTRDLRLSEERLRFTIRAARLGSWTLDLTDLRLTCSDICKANFGRRAEEPFAYEDLIAAILPEDRPKMELAVQEAIARHEDYELEYRISTPAGQTRWIMARGRPHYAADDRPISMSGVTLDVTESRRNEEQRLLLTAELKHRVKNSMATIQSIATQTLRHAESLKEATEVLTARMQSLASAHDLLTREEWQSATIAEIVASATESFDMPGSRRFRVGGPYLSLPPRAAMAMVLALHELATNAVKYGALSVPEGHVFIDWQVVRHGSQAMIEFRWQEAGGPPVKARPSRRGFGTRLIEKVLAAELDGTGELQYRASGVVFTLVAPLPDQDKISGTPDDEELFRRNISVSLG</sequence>
<reference evidence="21" key="1">
    <citation type="journal article" date="2019" name="Int. J. Syst. Evol. Microbiol.">
        <title>The Global Catalogue of Microorganisms (GCM) 10K type strain sequencing project: providing services to taxonomists for standard genome sequencing and annotation.</title>
        <authorList>
            <consortium name="The Broad Institute Genomics Platform"/>
            <consortium name="The Broad Institute Genome Sequencing Center for Infectious Disease"/>
            <person name="Wu L."/>
            <person name="Ma J."/>
        </authorList>
    </citation>
    <scope>NUCLEOTIDE SEQUENCE [LARGE SCALE GENOMIC DNA]</scope>
    <source>
        <strain evidence="21">CCUG 43117</strain>
    </source>
</reference>
<dbReference type="PROSITE" id="PS50113">
    <property type="entry name" value="PAC"/>
    <property type="match status" value="2"/>
</dbReference>
<dbReference type="Pfam" id="PF07536">
    <property type="entry name" value="HWE_HK"/>
    <property type="match status" value="1"/>
</dbReference>
<feature type="coiled-coil region" evidence="17">
    <location>
        <begin position="136"/>
        <end position="170"/>
    </location>
</feature>
<keyword evidence="7" id="KW-0285">Flavoprotein</keyword>
<dbReference type="SUPFAM" id="SSF55785">
    <property type="entry name" value="PYP-like sensor domain (PAS domain)"/>
    <property type="match status" value="2"/>
</dbReference>
<feature type="domain" description="PAC" evidence="19">
    <location>
        <begin position="94"/>
        <end position="148"/>
    </location>
</feature>
<evidence type="ECO:0000256" key="7">
    <source>
        <dbReference type="ARBA" id="ARBA00022630"/>
    </source>
</evidence>
<keyword evidence="16" id="KW-0675">Receptor</keyword>
<evidence type="ECO:0000256" key="12">
    <source>
        <dbReference type="ARBA" id="ARBA00022777"/>
    </source>
</evidence>
<evidence type="ECO:0000256" key="5">
    <source>
        <dbReference type="ARBA" id="ARBA00022553"/>
    </source>
</evidence>
<evidence type="ECO:0000313" key="20">
    <source>
        <dbReference type="EMBL" id="MFC5508325.1"/>
    </source>
</evidence>
<evidence type="ECO:0000256" key="15">
    <source>
        <dbReference type="ARBA" id="ARBA00023026"/>
    </source>
</evidence>
<comment type="caution">
    <text evidence="20">The sequence shown here is derived from an EMBL/GenBank/DDBJ whole genome shotgun (WGS) entry which is preliminary data.</text>
</comment>
<keyword evidence="17" id="KW-0175">Coiled coil</keyword>
<dbReference type="Gene3D" id="2.10.70.100">
    <property type="match status" value="1"/>
</dbReference>
<keyword evidence="5" id="KW-0597">Phosphoprotein</keyword>
<dbReference type="Gene3D" id="3.30.565.10">
    <property type="entry name" value="Histidine kinase-like ATPase, C-terminal domain"/>
    <property type="match status" value="1"/>
</dbReference>
<dbReference type="RefSeq" id="WP_377817748.1">
    <property type="nucleotide sequence ID" value="NZ_JBHSLU010000082.1"/>
</dbReference>
<keyword evidence="14" id="KW-0157">Chromophore</keyword>
<evidence type="ECO:0000256" key="14">
    <source>
        <dbReference type="ARBA" id="ARBA00022991"/>
    </source>
</evidence>
<evidence type="ECO:0000256" key="1">
    <source>
        <dbReference type="ARBA" id="ARBA00000085"/>
    </source>
</evidence>
<evidence type="ECO:0000256" key="2">
    <source>
        <dbReference type="ARBA" id="ARBA00012438"/>
    </source>
</evidence>
<dbReference type="SUPFAM" id="SSF55874">
    <property type="entry name" value="ATPase domain of HSP90 chaperone/DNA topoisomerase II/histidine kinase"/>
    <property type="match status" value="1"/>
</dbReference>
<proteinExistence type="predicted"/>
<organism evidence="20 21">
    <name type="scientific">Bosea massiliensis</name>
    <dbReference type="NCBI Taxonomy" id="151419"/>
    <lineage>
        <taxon>Bacteria</taxon>
        <taxon>Pseudomonadati</taxon>
        <taxon>Pseudomonadota</taxon>
        <taxon>Alphaproteobacteria</taxon>
        <taxon>Hyphomicrobiales</taxon>
        <taxon>Boseaceae</taxon>
        <taxon>Bosea</taxon>
    </lineage>
</organism>
<dbReference type="Proteomes" id="UP001596060">
    <property type="component" value="Unassembled WGS sequence"/>
</dbReference>
<keyword evidence="8" id="KW-0288">FMN</keyword>
<dbReference type="SMART" id="SM00911">
    <property type="entry name" value="HWE_HK"/>
    <property type="match status" value="1"/>
</dbReference>
<keyword evidence="11" id="KW-0547">Nucleotide-binding</keyword>
<dbReference type="PANTHER" id="PTHR41523:SF7">
    <property type="entry name" value="HISTIDINE KINASE"/>
    <property type="match status" value="1"/>
</dbReference>
<evidence type="ECO:0000256" key="3">
    <source>
        <dbReference type="ARBA" id="ARBA00021740"/>
    </source>
</evidence>
<gene>
    <name evidence="20" type="ORF">ACFPN9_24070</name>
</gene>
<comment type="catalytic activity">
    <reaction evidence="1">
        <text>ATP + protein L-histidine = ADP + protein N-phospho-L-histidine.</text>
        <dbReference type="EC" id="2.7.13.3"/>
    </reaction>
</comment>
<dbReference type="PROSITE" id="PS50112">
    <property type="entry name" value="PAS"/>
    <property type="match status" value="1"/>
</dbReference>
<dbReference type="Pfam" id="PF13426">
    <property type="entry name" value="PAS_9"/>
    <property type="match status" value="1"/>
</dbReference>
<dbReference type="InterPro" id="IPR001610">
    <property type="entry name" value="PAC"/>
</dbReference>
<dbReference type="Pfam" id="PF08447">
    <property type="entry name" value="PAS_3"/>
    <property type="match status" value="1"/>
</dbReference>
<keyword evidence="12" id="KW-0418">Kinase</keyword>
<evidence type="ECO:0000313" key="21">
    <source>
        <dbReference type="Proteomes" id="UP001596060"/>
    </source>
</evidence>
<dbReference type="InterPro" id="IPR036890">
    <property type="entry name" value="HATPase_C_sf"/>
</dbReference>
<dbReference type="SMART" id="SM00086">
    <property type="entry name" value="PAC"/>
    <property type="match status" value="2"/>
</dbReference>
<dbReference type="InterPro" id="IPR011102">
    <property type="entry name" value="Sig_transdc_His_kinase_HWE"/>
</dbReference>
<dbReference type="EMBL" id="JBHSLU010000082">
    <property type="protein sequence ID" value="MFC5508325.1"/>
    <property type="molecule type" value="Genomic_DNA"/>
</dbReference>
<feature type="domain" description="PAC" evidence="19">
    <location>
        <begin position="241"/>
        <end position="293"/>
    </location>
</feature>
<accession>A0ABW0P6R8</accession>
<dbReference type="InterPro" id="IPR000014">
    <property type="entry name" value="PAS"/>
</dbReference>
<evidence type="ECO:0000256" key="13">
    <source>
        <dbReference type="ARBA" id="ARBA00022840"/>
    </source>
</evidence>
<dbReference type="Gene3D" id="3.30.450.20">
    <property type="entry name" value="PAS domain"/>
    <property type="match status" value="2"/>
</dbReference>
<evidence type="ECO:0000259" key="18">
    <source>
        <dbReference type="PROSITE" id="PS50112"/>
    </source>
</evidence>
<evidence type="ECO:0000256" key="6">
    <source>
        <dbReference type="ARBA" id="ARBA00022606"/>
    </source>
</evidence>
<evidence type="ECO:0000256" key="17">
    <source>
        <dbReference type="SAM" id="Coils"/>
    </source>
</evidence>